<gene>
    <name evidence="1" type="ORF">PQ472_06415</name>
</gene>
<accession>A0ABY7WPG7</accession>
<evidence type="ECO:0008006" key="3">
    <source>
        <dbReference type="Google" id="ProtNLM"/>
    </source>
</evidence>
<name>A0ABY7WPG7_9LACO</name>
<keyword evidence="2" id="KW-1185">Reference proteome</keyword>
<protein>
    <recommendedName>
        <fullName evidence="3">AP2-like DNA-binding integrase family protein</fullName>
    </recommendedName>
</protein>
<dbReference type="RefSeq" id="WP_179966127.1">
    <property type="nucleotide sequence ID" value="NZ_CP117884.1"/>
</dbReference>
<dbReference type="Proteomes" id="UP001220377">
    <property type="component" value="Chromosome"/>
</dbReference>
<organism evidence="1 2">
    <name type="scientific">Lacticaseibacillus pabuli</name>
    <dbReference type="NCBI Taxonomy" id="3025672"/>
    <lineage>
        <taxon>Bacteria</taxon>
        <taxon>Bacillati</taxon>
        <taxon>Bacillota</taxon>
        <taxon>Bacilli</taxon>
        <taxon>Lactobacillales</taxon>
        <taxon>Lactobacillaceae</taxon>
        <taxon>Lacticaseibacillus</taxon>
    </lineage>
</organism>
<sequence>MYFEERKRKNGKSTYYAVDRYVDPLTGKAKREVVKFYTNTARARKQAERDLAAKIEELVAEKQGAFNGAAMVTF</sequence>
<proteinExistence type="predicted"/>
<evidence type="ECO:0000313" key="1">
    <source>
        <dbReference type="EMBL" id="WDF81566.1"/>
    </source>
</evidence>
<reference evidence="1 2" key="1">
    <citation type="submission" date="2023-02" db="EMBL/GenBank/DDBJ databases">
        <title>Genome sequence of Lacticaseibacillus sp. KACC 23028.</title>
        <authorList>
            <person name="Kim S."/>
            <person name="Heo J."/>
            <person name="Kwon S.-W."/>
        </authorList>
    </citation>
    <scope>NUCLEOTIDE SEQUENCE [LARGE SCALE GENOMIC DNA]</scope>
    <source>
        <strain evidence="1 2">KACC 23028</strain>
    </source>
</reference>
<dbReference type="EMBL" id="CP117884">
    <property type="protein sequence ID" value="WDF81566.1"/>
    <property type="molecule type" value="Genomic_DNA"/>
</dbReference>
<evidence type="ECO:0000313" key="2">
    <source>
        <dbReference type="Proteomes" id="UP001220377"/>
    </source>
</evidence>